<dbReference type="PANTHER" id="PTHR47642">
    <property type="entry name" value="ATP-DEPENDENT DNA HELICASE"/>
    <property type="match status" value="1"/>
</dbReference>
<accession>A0A8S2RV07</accession>
<dbReference type="EMBL" id="CAJOBA010044922">
    <property type="protein sequence ID" value="CAF4170468.1"/>
    <property type="molecule type" value="Genomic_DNA"/>
</dbReference>
<gene>
    <name evidence="2" type="ORF">OVA965_LOCUS31211</name>
    <name evidence="3" type="ORF">TMI583_LOCUS32036</name>
</gene>
<feature type="region of interest" description="Disordered" evidence="1">
    <location>
        <begin position="563"/>
        <end position="593"/>
    </location>
</feature>
<reference evidence="3" key="1">
    <citation type="submission" date="2021-02" db="EMBL/GenBank/DDBJ databases">
        <authorList>
            <person name="Nowell W R."/>
        </authorList>
    </citation>
    <scope>NUCLEOTIDE SEQUENCE</scope>
</reference>
<evidence type="ECO:0000313" key="3">
    <source>
        <dbReference type="EMBL" id="CAF4170468.1"/>
    </source>
</evidence>
<protein>
    <submittedName>
        <fullName evidence="3">Uncharacterized protein</fullName>
    </submittedName>
</protein>
<dbReference type="AlphaFoldDB" id="A0A8S2RV07"/>
<proteinExistence type="predicted"/>
<evidence type="ECO:0000313" key="2">
    <source>
        <dbReference type="EMBL" id="CAF1360314.1"/>
    </source>
</evidence>
<sequence length="665" mass="75738">RNGDNDEENDLDDYSDPNFTMDAEQKIEEQFIIEKGKDESDKYVLVNTRIDYQTRPNELNAECLYDFVSKYVKRRMTKKDQQFIEENEKTDKQGRPPCNRYLFDKNHPQFESHLLVKRSIDITPVLVGPQIPNRTRDDMKERYSRSILTLFIPWRKVTDLCQKENTWVQALEQNQNALSATSQKTIDNIQLLHECKNDRDERLLQVIEETNSNKEDEDDVPLRKNFAATLYDDDDDVDDLLEFLDTGESSERPLSADATENSYVESAAKAMIWNGRFTHFTQLLKVDNNSLNNLSSLFLPLEQINQGKSVINPDFCSLFDKVHLNEQAFQPATFETVKQNKMWQKTLRIEKEKARNAILNGDEGTTQDNSQADLDVVIAVTTTQNDVVTDPPTVTVVPVSVPTMQGDTAQEFTLNEEQMRSFMIITEYLETRSHLRKDDEQEQLLMCVLGPGGTGKSQLKKGVPEKEIQCEVGRSLWLQINTCVELTQQMRTEDETFHALLGRLRRGECTDADYELLQTRVVGGGEVESLNTIDWKQASIFIHPGMPVLLTDNIATELGSSNGSSGTSLVYTEPTDDEDKTINEKQSSSSVGLAQRKRFTPNTVTLKYPVYAPIEIQKSKIKSALEPLPEKLVPIPTVKKTFKVDVKDLLSPSQVKKAGNKTKIK</sequence>
<comment type="caution">
    <text evidence="3">The sequence shown here is derived from an EMBL/GenBank/DDBJ whole genome shotgun (WGS) entry which is preliminary data.</text>
</comment>
<evidence type="ECO:0000256" key="1">
    <source>
        <dbReference type="SAM" id="MobiDB-lite"/>
    </source>
</evidence>
<dbReference type="EMBL" id="CAJNOK010023270">
    <property type="protein sequence ID" value="CAF1360314.1"/>
    <property type="molecule type" value="Genomic_DNA"/>
</dbReference>
<evidence type="ECO:0000313" key="4">
    <source>
        <dbReference type="Proteomes" id="UP000682733"/>
    </source>
</evidence>
<dbReference type="InterPro" id="IPR051055">
    <property type="entry name" value="PIF1_helicase"/>
</dbReference>
<dbReference type="Proteomes" id="UP000677228">
    <property type="component" value="Unassembled WGS sequence"/>
</dbReference>
<name>A0A8S2RV07_9BILA</name>
<feature type="non-terminal residue" evidence="3">
    <location>
        <position position="1"/>
    </location>
</feature>
<feature type="non-terminal residue" evidence="3">
    <location>
        <position position="665"/>
    </location>
</feature>
<dbReference type="Proteomes" id="UP000682733">
    <property type="component" value="Unassembled WGS sequence"/>
</dbReference>
<organism evidence="3 4">
    <name type="scientific">Didymodactylos carnosus</name>
    <dbReference type="NCBI Taxonomy" id="1234261"/>
    <lineage>
        <taxon>Eukaryota</taxon>
        <taxon>Metazoa</taxon>
        <taxon>Spiralia</taxon>
        <taxon>Gnathifera</taxon>
        <taxon>Rotifera</taxon>
        <taxon>Eurotatoria</taxon>
        <taxon>Bdelloidea</taxon>
        <taxon>Philodinida</taxon>
        <taxon>Philodinidae</taxon>
        <taxon>Didymodactylos</taxon>
    </lineage>
</organism>